<dbReference type="SUPFAM" id="SSF53756">
    <property type="entry name" value="UDP-Glycosyltransferase/glycogen phosphorylase"/>
    <property type="match status" value="1"/>
</dbReference>
<feature type="domain" description="Fucosyltransferase C-terminal" evidence="13">
    <location>
        <begin position="2"/>
        <end position="124"/>
    </location>
</feature>
<dbReference type="InterPro" id="IPR038577">
    <property type="entry name" value="GT10-like_C_sf"/>
</dbReference>
<dbReference type="GO" id="GO:0032580">
    <property type="term" value="C:Golgi cisterna membrane"/>
    <property type="evidence" value="ECO:0007669"/>
    <property type="project" value="UniProtKB-SubCell"/>
</dbReference>
<evidence type="ECO:0000256" key="3">
    <source>
        <dbReference type="ARBA" id="ARBA00008919"/>
    </source>
</evidence>
<evidence type="ECO:0000256" key="2">
    <source>
        <dbReference type="ARBA" id="ARBA00004922"/>
    </source>
</evidence>
<accession>A0A6A5HJR2</accession>
<evidence type="ECO:0000256" key="6">
    <source>
        <dbReference type="ARBA" id="ARBA00022692"/>
    </source>
</evidence>
<keyword evidence="8" id="KW-1133">Transmembrane helix</keyword>
<evidence type="ECO:0000256" key="12">
    <source>
        <dbReference type="RuleBase" id="RU003832"/>
    </source>
</evidence>
<dbReference type="EMBL" id="WUAV01000002">
    <property type="protein sequence ID" value="KAF1766834.1"/>
    <property type="molecule type" value="Genomic_DNA"/>
</dbReference>
<sequence length="124" mass="14509">MLEKGLQADVWGSCGRPAGACDGVLKQTEPCVLELIRPYKFYLAIENSNCKDYVTEKFWKSLDDRMTVPIVMRRQTVRDLGVPDSAYIAVDDFETLPEFIQYVTKVSNDKDLYLKYHEWRRDYK</sequence>
<evidence type="ECO:0000256" key="10">
    <source>
        <dbReference type="ARBA" id="ARBA00023136"/>
    </source>
</evidence>
<dbReference type="EC" id="2.4.1.-" evidence="12"/>
<gene>
    <name evidence="14" type="ORF">GCK72_006792</name>
</gene>
<evidence type="ECO:0000256" key="1">
    <source>
        <dbReference type="ARBA" id="ARBA00004447"/>
    </source>
</evidence>
<dbReference type="InterPro" id="IPR055270">
    <property type="entry name" value="Glyco_tran_10_C"/>
</dbReference>
<comment type="caution">
    <text evidence="14">The sequence shown here is derived from an EMBL/GenBank/DDBJ whole genome shotgun (WGS) entry which is preliminary data.</text>
</comment>
<evidence type="ECO:0000256" key="4">
    <source>
        <dbReference type="ARBA" id="ARBA00022676"/>
    </source>
</evidence>
<keyword evidence="4 12" id="KW-0328">Glycosyltransferase</keyword>
<dbReference type="UniPathway" id="UPA00378"/>
<dbReference type="FunFam" id="3.40.50.11660:FF:000002">
    <property type="entry name" value="Alpha-(1,3)-fucosyltransferase"/>
    <property type="match status" value="1"/>
</dbReference>
<keyword evidence="10" id="KW-0472">Membrane</keyword>
<dbReference type="InterPro" id="IPR001503">
    <property type="entry name" value="Glyco_trans_10"/>
</dbReference>
<evidence type="ECO:0000256" key="7">
    <source>
        <dbReference type="ARBA" id="ARBA00022968"/>
    </source>
</evidence>
<dbReference type="GO" id="GO:0008417">
    <property type="term" value="F:fucosyltransferase activity"/>
    <property type="evidence" value="ECO:0007669"/>
    <property type="project" value="InterPro"/>
</dbReference>
<keyword evidence="11" id="KW-0325">Glycoprotein</keyword>
<protein>
    <recommendedName>
        <fullName evidence="12">Fucosyltransferase</fullName>
        <ecNumber evidence="12">2.4.1.-</ecNumber>
    </recommendedName>
</protein>
<evidence type="ECO:0000256" key="8">
    <source>
        <dbReference type="ARBA" id="ARBA00022989"/>
    </source>
</evidence>
<dbReference type="AlphaFoldDB" id="A0A6A5HJR2"/>
<comment type="similarity">
    <text evidence="3 12">Belongs to the glycosyltransferase 10 family.</text>
</comment>
<comment type="subcellular location">
    <subcellularLocation>
        <location evidence="1 12">Golgi apparatus</location>
        <location evidence="1 12">Golgi stack membrane</location>
        <topology evidence="1 12">Single-pass type II membrane protein</topology>
    </subcellularLocation>
</comment>
<dbReference type="RefSeq" id="XP_053589991.1">
    <property type="nucleotide sequence ID" value="XM_053725797.1"/>
</dbReference>
<comment type="pathway">
    <text evidence="2">Protein modification; protein glycosylation.</text>
</comment>
<dbReference type="KEGG" id="crq:GCK72_006792"/>
<dbReference type="CTD" id="9823888"/>
<keyword evidence="6 12" id="KW-0812">Transmembrane</keyword>
<evidence type="ECO:0000313" key="14">
    <source>
        <dbReference type="EMBL" id="KAF1766834.1"/>
    </source>
</evidence>
<evidence type="ECO:0000256" key="9">
    <source>
        <dbReference type="ARBA" id="ARBA00023034"/>
    </source>
</evidence>
<dbReference type="GeneID" id="9823888"/>
<evidence type="ECO:0000259" key="13">
    <source>
        <dbReference type="Pfam" id="PF00852"/>
    </source>
</evidence>
<dbReference type="PANTHER" id="PTHR48438">
    <property type="entry name" value="ALPHA-(1,3)-FUCOSYLTRANSFERASE C-RELATED"/>
    <property type="match status" value="1"/>
</dbReference>
<evidence type="ECO:0000256" key="5">
    <source>
        <dbReference type="ARBA" id="ARBA00022679"/>
    </source>
</evidence>
<evidence type="ECO:0000256" key="11">
    <source>
        <dbReference type="ARBA" id="ARBA00023180"/>
    </source>
</evidence>
<evidence type="ECO:0000313" key="15">
    <source>
        <dbReference type="Proteomes" id="UP000483820"/>
    </source>
</evidence>
<dbReference type="PANTHER" id="PTHR48438:SF1">
    <property type="entry name" value="ALPHA-(1,3)-FUCOSYLTRANSFERASE C-RELATED"/>
    <property type="match status" value="1"/>
</dbReference>
<keyword evidence="5 12" id="KW-0808">Transferase</keyword>
<organism evidence="14 15">
    <name type="scientific">Caenorhabditis remanei</name>
    <name type="common">Caenorhabditis vulgaris</name>
    <dbReference type="NCBI Taxonomy" id="31234"/>
    <lineage>
        <taxon>Eukaryota</taxon>
        <taxon>Metazoa</taxon>
        <taxon>Ecdysozoa</taxon>
        <taxon>Nematoda</taxon>
        <taxon>Chromadorea</taxon>
        <taxon>Rhabditida</taxon>
        <taxon>Rhabditina</taxon>
        <taxon>Rhabditomorpha</taxon>
        <taxon>Rhabditoidea</taxon>
        <taxon>Rhabditidae</taxon>
        <taxon>Peloderinae</taxon>
        <taxon>Caenorhabditis</taxon>
    </lineage>
</organism>
<proteinExistence type="inferred from homology"/>
<reference evidence="14 15" key="1">
    <citation type="submission" date="2019-12" db="EMBL/GenBank/DDBJ databases">
        <title>Chromosome-level assembly of the Caenorhabditis remanei genome.</title>
        <authorList>
            <person name="Teterina A.A."/>
            <person name="Willis J.H."/>
            <person name="Phillips P.C."/>
        </authorList>
    </citation>
    <scope>NUCLEOTIDE SEQUENCE [LARGE SCALE GENOMIC DNA]</scope>
    <source>
        <strain evidence="14 15">PX506</strain>
        <tissue evidence="14">Whole organism</tissue>
    </source>
</reference>
<keyword evidence="7" id="KW-0735">Signal-anchor</keyword>
<name>A0A6A5HJR2_CAERE</name>
<dbReference type="Pfam" id="PF00852">
    <property type="entry name" value="Glyco_transf_10"/>
    <property type="match status" value="1"/>
</dbReference>
<keyword evidence="9 12" id="KW-0333">Golgi apparatus</keyword>
<dbReference type="Gene3D" id="3.40.50.11660">
    <property type="entry name" value="Glycosyl transferase family 10, C-terminal domain"/>
    <property type="match status" value="1"/>
</dbReference>
<dbReference type="Proteomes" id="UP000483820">
    <property type="component" value="Chromosome II"/>
</dbReference>